<reference evidence="3 4" key="1">
    <citation type="submission" date="2024-04" db="EMBL/GenBank/DDBJ databases">
        <title>Tritrichomonas musculus Genome.</title>
        <authorList>
            <person name="Alves-Ferreira E."/>
            <person name="Grigg M."/>
            <person name="Lorenzi H."/>
            <person name="Galac M."/>
        </authorList>
    </citation>
    <scope>NUCLEOTIDE SEQUENCE [LARGE SCALE GENOMIC DNA]</scope>
    <source>
        <strain evidence="3 4">EAF2021</strain>
    </source>
</reference>
<comment type="caution">
    <text evidence="3">The sequence shown here is derived from an EMBL/GenBank/DDBJ whole genome shotgun (WGS) entry which is preliminary data.</text>
</comment>
<evidence type="ECO:0000313" key="3">
    <source>
        <dbReference type="EMBL" id="KAK8895205.1"/>
    </source>
</evidence>
<feature type="region of interest" description="Disordered" evidence="1">
    <location>
        <begin position="17"/>
        <end position="72"/>
    </location>
</feature>
<proteinExistence type="predicted"/>
<gene>
    <name evidence="3" type="ORF">M9Y10_023647</name>
</gene>
<name>A0ABR2KYW4_9EUKA</name>
<evidence type="ECO:0000313" key="4">
    <source>
        <dbReference type="Proteomes" id="UP001470230"/>
    </source>
</evidence>
<accession>A0ABR2KYW4</accession>
<feature type="compositionally biased region" description="Low complexity" evidence="1">
    <location>
        <begin position="43"/>
        <end position="54"/>
    </location>
</feature>
<organism evidence="3 4">
    <name type="scientific">Tritrichomonas musculus</name>
    <dbReference type="NCBI Taxonomy" id="1915356"/>
    <lineage>
        <taxon>Eukaryota</taxon>
        <taxon>Metamonada</taxon>
        <taxon>Parabasalia</taxon>
        <taxon>Tritrichomonadida</taxon>
        <taxon>Tritrichomonadidae</taxon>
        <taxon>Tritrichomonas</taxon>
    </lineage>
</organism>
<feature type="domain" description="Protein NO VEIN C-terminal" evidence="2">
    <location>
        <begin position="135"/>
        <end position="201"/>
    </location>
</feature>
<protein>
    <recommendedName>
        <fullName evidence="2">Protein NO VEIN C-terminal domain-containing protein</fullName>
    </recommendedName>
</protein>
<sequence>MMSHLPNIEANENIMIKRNNKRRRNHSVSNKVKTIQMPRKAKSPNPRNNKKPSNVMISPPKEKPNNYSRNPRMRNYFQNQKEKLDFLNICRGEAYTYDTLVKSGKFTEVNWRALSNDPNDQSITVNYETYYFKKDQLKQDIIAQNAEGMIYNFEVKSTKHNDYHTRISHCQIDLAKNLIDTDEQYYVACVLNVDTHPSIIYYKKAIDIL</sequence>
<dbReference type="EMBL" id="JAPFFF010000003">
    <property type="protein sequence ID" value="KAK8895205.1"/>
    <property type="molecule type" value="Genomic_DNA"/>
</dbReference>
<dbReference type="Proteomes" id="UP001470230">
    <property type="component" value="Unassembled WGS sequence"/>
</dbReference>
<dbReference type="Pfam" id="PF13020">
    <property type="entry name" value="NOV_C"/>
    <property type="match status" value="1"/>
</dbReference>
<dbReference type="InterPro" id="IPR024975">
    <property type="entry name" value="NOV_C"/>
</dbReference>
<keyword evidence="4" id="KW-1185">Reference proteome</keyword>
<evidence type="ECO:0000259" key="2">
    <source>
        <dbReference type="Pfam" id="PF13020"/>
    </source>
</evidence>
<evidence type="ECO:0000256" key="1">
    <source>
        <dbReference type="SAM" id="MobiDB-lite"/>
    </source>
</evidence>